<gene>
    <name evidence="1" type="ORF">V6x_56860</name>
</gene>
<dbReference type="AlphaFoldDB" id="A0A517WL10"/>
<name>A0A517WL10_9PLAN</name>
<dbReference type="Proteomes" id="UP000320722">
    <property type="component" value="Chromosome"/>
</dbReference>
<dbReference type="RefSeq" id="WP_145044579.1">
    <property type="nucleotide sequence ID" value="NZ_CP036347.1"/>
</dbReference>
<accession>A0A517WL10</accession>
<dbReference type="EMBL" id="CP036347">
    <property type="protein sequence ID" value="QDU05942.1"/>
    <property type="molecule type" value="Genomic_DNA"/>
</dbReference>
<evidence type="ECO:0000313" key="2">
    <source>
        <dbReference type="Proteomes" id="UP000320722"/>
    </source>
</evidence>
<organism evidence="1 2">
    <name type="scientific">Gimesia chilikensis</name>
    <dbReference type="NCBI Taxonomy" id="2605989"/>
    <lineage>
        <taxon>Bacteria</taxon>
        <taxon>Pseudomonadati</taxon>
        <taxon>Planctomycetota</taxon>
        <taxon>Planctomycetia</taxon>
        <taxon>Planctomycetales</taxon>
        <taxon>Planctomycetaceae</taxon>
        <taxon>Gimesia</taxon>
    </lineage>
</organism>
<protein>
    <submittedName>
        <fullName evidence="1">Uncharacterized protein</fullName>
    </submittedName>
</protein>
<sequence>MGEMTHKDYEELIELLDGRIDELTKPIPSKQILRFAEAIRSADIGDEDSEGTYSQEDYSNLLKTQSIVNELLPLILENIRGNSIDPKTGWRFEPVTAGDGNHGLCAICEKPYQHMKHTVKARHFDMHPNSYAGVCRECVRRYPPLEFVDRPEVSEWLDHNLHVCPKVEIDQKKESQRVDMIDAIRRHAHSEHYFSDIVQEAPEWSRDAFGEWR</sequence>
<reference evidence="1 2" key="1">
    <citation type="submission" date="2019-02" db="EMBL/GenBank/DDBJ databases">
        <title>Deep-cultivation of Planctomycetes and their phenomic and genomic characterization uncovers novel biology.</title>
        <authorList>
            <person name="Wiegand S."/>
            <person name="Jogler M."/>
            <person name="Boedeker C."/>
            <person name="Pinto D."/>
            <person name="Vollmers J."/>
            <person name="Rivas-Marin E."/>
            <person name="Kohn T."/>
            <person name="Peeters S.H."/>
            <person name="Heuer A."/>
            <person name="Rast P."/>
            <person name="Oberbeckmann S."/>
            <person name="Bunk B."/>
            <person name="Jeske O."/>
            <person name="Meyerdierks A."/>
            <person name="Storesund J.E."/>
            <person name="Kallscheuer N."/>
            <person name="Luecker S."/>
            <person name="Lage O.M."/>
            <person name="Pohl T."/>
            <person name="Merkel B.J."/>
            <person name="Hornburger P."/>
            <person name="Mueller R.-W."/>
            <person name="Bruemmer F."/>
            <person name="Labrenz M."/>
            <person name="Spormann A.M."/>
            <person name="Op den Camp H."/>
            <person name="Overmann J."/>
            <person name="Amann R."/>
            <person name="Jetten M.S.M."/>
            <person name="Mascher T."/>
            <person name="Medema M.H."/>
            <person name="Devos D.P."/>
            <person name="Kaster A.-K."/>
            <person name="Ovreas L."/>
            <person name="Rohde M."/>
            <person name="Galperin M.Y."/>
            <person name="Jogler C."/>
        </authorList>
    </citation>
    <scope>NUCLEOTIDE SEQUENCE [LARGE SCALE GENOMIC DNA]</scope>
    <source>
        <strain evidence="1 2">V6</strain>
    </source>
</reference>
<proteinExistence type="predicted"/>
<evidence type="ECO:0000313" key="1">
    <source>
        <dbReference type="EMBL" id="QDU05942.1"/>
    </source>
</evidence>